<dbReference type="STRING" id="1618566.UR35_C0010G0025"/>
<feature type="domain" description="DUF2779" evidence="1">
    <location>
        <begin position="262"/>
        <end position="386"/>
    </location>
</feature>
<accession>A0A0F9ZJ55</accession>
<gene>
    <name evidence="2" type="ORF">UR35_C0010G0025</name>
</gene>
<dbReference type="EMBL" id="LBOW01000010">
    <property type="protein sequence ID" value="KKP44233.1"/>
    <property type="molecule type" value="Genomic_DNA"/>
</dbReference>
<dbReference type="Proteomes" id="UP000034778">
    <property type="component" value="Unassembled WGS sequence"/>
</dbReference>
<protein>
    <recommendedName>
        <fullName evidence="1">DUF2779 domain-containing protein</fullName>
    </recommendedName>
</protein>
<sequence length="452" mass="53137">MLTKSDFLLYLRAPLHLWAEKHNKLNKLVPSVYEQHLMKQGYGVEKLAHELLPHATWQEAYVSDEFEIRRDALIKNTDDTYDLYEVKSSTTIKKEHLYDVTFQSIVMKDRTKLNKIFIVTLNKEYIFKNKLDIKELFLITDVTEEVKELTNEVDGKMREAVSIIKKETPDYIENCLDPKTCPCIDLCYPNLPKKSIFNIPMLSPKKKRELVDSKIIDISDLSDQFELSAKQRRITDVIKLGKPYLNNTGLKTFLDSFVYPIYFLDYETYPLAVPIYNNYKTYQHMVFQYSLHVVNEDQTTIHKEYLETELGDPSRNLIKKLNEDIGDTGSVVVWNKTFEFERNKDMANLYPEYKEFLENVNFRMIDLADFINKELYIHPDFLGSWSIKNVLPVMVPDLSYKKLNVNKGDQAMLAWWELIHSSDKTKSVELLEYCGLDTLAMVKIWEKLTIFT</sequence>
<evidence type="ECO:0000259" key="1">
    <source>
        <dbReference type="Pfam" id="PF11074"/>
    </source>
</evidence>
<evidence type="ECO:0000313" key="3">
    <source>
        <dbReference type="Proteomes" id="UP000034778"/>
    </source>
</evidence>
<dbReference type="Pfam" id="PF11074">
    <property type="entry name" value="DUF2779"/>
    <property type="match status" value="1"/>
</dbReference>
<reference evidence="2 3" key="1">
    <citation type="journal article" date="2015" name="Nature">
        <title>rRNA introns, odd ribosomes, and small enigmatic genomes across a large radiation of phyla.</title>
        <authorList>
            <person name="Brown C.T."/>
            <person name="Hug L.A."/>
            <person name="Thomas B.C."/>
            <person name="Sharon I."/>
            <person name="Castelle C.J."/>
            <person name="Singh A."/>
            <person name="Wilkins M.J."/>
            <person name="Williams K.H."/>
            <person name="Banfield J.F."/>
        </authorList>
    </citation>
    <scope>NUCLEOTIDE SEQUENCE [LARGE SCALE GENOMIC DNA]</scope>
</reference>
<proteinExistence type="predicted"/>
<evidence type="ECO:0000313" key="2">
    <source>
        <dbReference type="EMBL" id="KKP44233.1"/>
    </source>
</evidence>
<comment type="caution">
    <text evidence="2">The sequence shown here is derived from an EMBL/GenBank/DDBJ whole genome shotgun (WGS) entry which is preliminary data.</text>
</comment>
<organism evidence="2 3">
    <name type="scientific">Candidatus Woesebacteria bacterium GW2011_GWB1_33_22</name>
    <dbReference type="NCBI Taxonomy" id="1618566"/>
    <lineage>
        <taxon>Bacteria</taxon>
        <taxon>Candidatus Woeseibacteriota</taxon>
    </lineage>
</organism>
<dbReference type="PATRIC" id="fig|1618566.3.peg.784"/>
<name>A0A0F9ZJ55_9BACT</name>
<dbReference type="InterPro" id="IPR021301">
    <property type="entry name" value="DUF2779"/>
</dbReference>
<dbReference type="AlphaFoldDB" id="A0A0F9ZJ55"/>